<keyword evidence="9" id="KW-1185">Reference proteome</keyword>
<feature type="transmembrane region" description="Helical" evidence="6">
    <location>
        <begin position="219"/>
        <end position="242"/>
    </location>
</feature>
<feature type="transmembrane region" description="Helical" evidence="6">
    <location>
        <begin position="416"/>
        <end position="436"/>
    </location>
</feature>
<feature type="transmembrane region" description="Helical" evidence="6">
    <location>
        <begin position="154"/>
        <end position="176"/>
    </location>
</feature>
<keyword evidence="2" id="KW-0813">Transport</keyword>
<dbReference type="RefSeq" id="XP_018690995.1">
    <property type="nucleotide sequence ID" value="XM_018839874.1"/>
</dbReference>
<sequence length="510" mass="57240">MGQNEDNIATTGTVAEMVPIEGKMEVLRTHADAALDFLETHENFTYTKEEEKAVLRKIDKVLVPLMMGSYIIQYMDKSVMAQTAIYDLFTSLGLHGQQYSWCSSIFYFGYLAFQPILARLLNYVPLGRFVAYTSLAWAVLLFCTAGAYNFTGMMIVRFFLGVAEGGISPAFVLITGTWYKKNEIPLRITIWYCGNGVANVLQAFIAYGCGHITNTGIPVWKWFFIIFGLTGLVWAVVVWLYFPDTPLTAKFLDEREKAIAIERLRENRTGVRNTEFKKEQLKEGLLDLKVWYGFFYAIACVVPATAIANFGSLIIKGFGFGSFETSLLSCPLGVVEDVALLITGYITYTYPNTRCLMQFLCNIPAVLGSALVYALPTSNRAGRLVSFYITPFTNGSLPMMFALTTTNIAGHTKRSVATSLMFVGYCVGFIIGPQFFLASEAPEYPTGFKTMIVLFSLSSLAPLIYFTYARYLNRHKAKFLEESGEANIHIENEEFLDLTDKQQSHFFYAM</sequence>
<comment type="caution">
    <text evidence="8">The sequence shown here is derived from an EMBL/GenBank/DDBJ whole genome shotgun (WGS) entry which is preliminary data.</text>
</comment>
<evidence type="ECO:0000256" key="5">
    <source>
        <dbReference type="ARBA" id="ARBA00023136"/>
    </source>
</evidence>
<dbReference type="OrthoDB" id="6730379at2759"/>
<evidence type="ECO:0000256" key="2">
    <source>
        <dbReference type="ARBA" id="ARBA00022448"/>
    </source>
</evidence>
<protein>
    <recommendedName>
        <fullName evidence="7">Major facilitator superfamily (MFS) profile domain-containing protein</fullName>
    </recommendedName>
</protein>
<feature type="transmembrane region" description="Helical" evidence="6">
    <location>
        <begin position="387"/>
        <end position="404"/>
    </location>
</feature>
<dbReference type="GeneID" id="30012534"/>
<proteinExistence type="predicted"/>
<evidence type="ECO:0000256" key="3">
    <source>
        <dbReference type="ARBA" id="ARBA00022692"/>
    </source>
</evidence>
<evidence type="ECO:0000259" key="7">
    <source>
        <dbReference type="PROSITE" id="PS50850"/>
    </source>
</evidence>
<dbReference type="PANTHER" id="PTHR43791">
    <property type="entry name" value="PERMEASE-RELATED"/>
    <property type="match status" value="1"/>
</dbReference>
<dbReference type="PROSITE" id="PS50850">
    <property type="entry name" value="MFS"/>
    <property type="match status" value="1"/>
</dbReference>
<evidence type="ECO:0000256" key="1">
    <source>
        <dbReference type="ARBA" id="ARBA00004141"/>
    </source>
</evidence>
<dbReference type="SUPFAM" id="SSF103473">
    <property type="entry name" value="MFS general substrate transporter"/>
    <property type="match status" value="1"/>
</dbReference>
<dbReference type="GO" id="GO:0022857">
    <property type="term" value="F:transmembrane transporter activity"/>
    <property type="evidence" value="ECO:0007669"/>
    <property type="project" value="InterPro"/>
</dbReference>
<feature type="transmembrane region" description="Helical" evidence="6">
    <location>
        <begin position="290"/>
        <end position="314"/>
    </location>
</feature>
<dbReference type="InterPro" id="IPR036259">
    <property type="entry name" value="MFS_trans_sf"/>
</dbReference>
<dbReference type="PANTHER" id="PTHR43791:SF70">
    <property type="entry name" value="MAJOR FACILITATOR SUPERFAMILY (MFS) PROFILE DOMAIN-CONTAINING PROTEIN"/>
    <property type="match status" value="1"/>
</dbReference>
<gene>
    <name evidence="8" type="ORF">AYL99_08366</name>
</gene>
<feature type="transmembrane region" description="Helical" evidence="6">
    <location>
        <begin position="355"/>
        <end position="375"/>
    </location>
</feature>
<comment type="subcellular location">
    <subcellularLocation>
        <location evidence="1">Membrane</location>
        <topology evidence="1">Multi-pass membrane protein</topology>
    </subcellularLocation>
</comment>
<dbReference type="InterPro" id="IPR011701">
    <property type="entry name" value="MFS"/>
</dbReference>
<feature type="transmembrane region" description="Helical" evidence="6">
    <location>
        <begin position="188"/>
        <end position="207"/>
    </location>
</feature>
<evidence type="ECO:0000313" key="8">
    <source>
        <dbReference type="EMBL" id="OAP57628.1"/>
    </source>
</evidence>
<dbReference type="GO" id="GO:0016020">
    <property type="term" value="C:membrane"/>
    <property type="evidence" value="ECO:0007669"/>
    <property type="project" value="UniProtKB-SubCell"/>
</dbReference>
<keyword evidence="3 6" id="KW-0812">Transmembrane</keyword>
<reference evidence="8 9" key="1">
    <citation type="submission" date="2016-04" db="EMBL/GenBank/DDBJ databases">
        <title>Draft genome of Fonsecaea erecta CBS 125763.</title>
        <authorList>
            <person name="Weiss V.A."/>
            <person name="Vicente V.A."/>
            <person name="Raittz R.T."/>
            <person name="Moreno L.F."/>
            <person name="De Souza E.M."/>
            <person name="Pedrosa F.O."/>
            <person name="Steffens M.B."/>
            <person name="Faoro H."/>
            <person name="Tadra-Sfeir M.Z."/>
            <person name="Najafzadeh M.J."/>
            <person name="Felipe M.S."/>
            <person name="Teixeira M."/>
            <person name="Sun J."/>
            <person name="Xi L."/>
            <person name="Gomes R."/>
            <person name="De Azevedo C.M."/>
            <person name="Salgado C.G."/>
            <person name="Da Silva M.B."/>
            <person name="Nascimento M.F."/>
            <person name="Queiroz-Telles F."/>
            <person name="Attili D.S."/>
            <person name="Gorbushina A."/>
        </authorList>
    </citation>
    <scope>NUCLEOTIDE SEQUENCE [LARGE SCALE GENOMIC DNA]</scope>
    <source>
        <strain evidence="8 9">CBS 125763</strain>
    </source>
</reference>
<name>A0A178ZCZ1_9EURO</name>
<dbReference type="Proteomes" id="UP000078343">
    <property type="component" value="Unassembled WGS sequence"/>
</dbReference>
<feature type="domain" description="Major facilitator superfamily (MFS) profile" evidence="7">
    <location>
        <begin position="62"/>
        <end position="473"/>
    </location>
</feature>
<evidence type="ECO:0000256" key="4">
    <source>
        <dbReference type="ARBA" id="ARBA00022989"/>
    </source>
</evidence>
<accession>A0A178ZCZ1</accession>
<dbReference type="AlphaFoldDB" id="A0A178ZCZ1"/>
<keyword evidence="5 6" id="KW-0472">Membrane</keyword>
<dbReference type="Pfam" id="PF07690">
    <property type="entry name" value="MFS_1"/>
    <property type="match status" value="1"/>
</dbReference>
<dbReference type="EMBL" id="LVYI01000007">
    <property type="protein sequence ID" value="OAP57628.1"/>
    <property type="molecule type" value="Genomic_DNA"/>
</dbReference>
<evidence type="ECO:0000256" key="6">
    <source>
        <dbReference type="SAM" id="Phobius"/>
    </source>
</evidence>
<dbReference type="Gene3D" id="1.20.1250.20">
    <property type="entry name" value="MFS general substrate transporter like domains"/>
    <property type="match status" value="1"/>
</dbReference>
<keyword evidence="4 6" id="KW-1133">Transmembrane helix</keyword>
<feature type="transmembrane region" description="Helical" evidence="6">
    <location>
        <begin position="448"/>
        <end position="468"/>
    </location>
</feature>
<dbReference type="InterPro" id="IPR020846">
    <property type="entry name" value="MFS_dom"/>
</dbReference>
<organism evidence="8 9">
    <name type="scientific">Fonsecaea erecta</name>
    <dbReference type="NCBI Taxonomy" id="1367422"/>
    <lineage>
        <taxon>Eukaryota</taxon>
        <taxon>Fungi</taxon>
        <taxon>Dikarya</taxon>
        <taxon>Ascomycota</taxon>
        <taxon>Pezizomycotina</taxon>
        <taxon>Eurotiomycetes</taxon>
        <taxon>Chaetothyriomycetidae</taxon>
        <taxon>Chaetothyriales</taxon>
        <taxon>Herpotrichiellaceae</taxon>
        <taxon>Fonsecaea</taxon>
    </lineage>
</organism>
<feature type="transmembrane region" description="Helical" evidence="6">
    <location>
        <begin position="129"/>
        <end position="148"/>
    </location>
</feature>
<feature type="transmembrane region" description="Helical" evidence="6">
    <location>
        <begin position="98"/>
        <end position="117"/>
    </location>
</feature>
<evidence type="ECO:0000313" key="9">
    <source>
        <dbReference type="Proteomes" id="UP000078343"/>
    </source>
</evidence>